<dbReference type="Pfam" id="PF09929">
    <property type="entry name" value="DUF2161"/>
    <property type="match status" value="1"/>
</dbReference>
<dbReference type="EMBL" id="FXXQ01000012">
    <property type="protein sequence ID" value="SMX25152.1"/>
    <property type="molecule type" value="Genomic_DNA"/>
</dbReference>
<dbReference type="InterPro" id="IPR018679">
    <property type="entry name" value="DUF2161"/>
</dbReference>
<evidence type="ECO:0000313" key="2">
    <source>
        <dbReference type="EMBL" id="SMX25152.1"/>
    </source>
</evidence>
<sequence length="257" mass="27943">MDGREQSGPAPLEAVRGSGAMSSQKSGSKDRRLRETELYGPIKVFLEGQGWDVKAEIGAVDVLACRDGDPPLIVELKVGFSLSLVYQAVDRQAVTDLVYIAVPRKTGKAFQTALKNMKKLCRRLGLGLMTVRLKDDLVEVHCDPGPFQPRKIKVKKARLLREFARRTGDPNIGGAARSAGLVTAYRQDAQVCAVYLFERGASKGAEIAKDTGVKEATRMMRDNHYGWFEPIERGVYGLTEAGAEAVGQAASTDGTTQ</sequence>
<protein>
    <submittedName>
        <fullName evidence="2">Uncharacterized protein</fullName>
    </submittedName>
</protein>
<proteinExistence type="predicted"/>
<reference evidence="2 3" key="1">
    <citation type="submission" date="2017-05" db="EMBL/GenBank/DDBJ databases">
        <authorList>
            <person name="Song R."/>
            <person name="Chenine A.L."/>
            <person name="Ruprecht R.M."/>
        </authorList>
    </citation>
    <scope>NUCLEOTIDE SEQUENCE [LARGE SCALE GENOMIC DNA]</scope>
    <source>
        <strain evidence="2 3">CECT 8489</strain>
    </source>
</reference>
<dbReference type="AlphaFoldDB" id="A0A238J4K6"/>
<keyword evidence="3" id="KW-1185">Reference proteome</keyword>
<evidence type="ECO:0000256" key="1">
    <source>
        <dbReference type="SAM" id="MobiDB-lite"/>
    </source>
</evidence>
<feature type="region of interest" description="Disordered" evidence="1">
    <location>
        <begin position="1"/>
        <end position="32"/>
    </location>
</feature>
<organism evidence="2 3">
    <name type="scientific">Boseongicola aestuarii</name>
    <dbReference type="NCBI Taxonomy" id="1470561"/>
    <lineage>
        <taxon>Bacteria</taxon>
        <taxon>Pseudomonadati</taxon>
        <taxon>Pseudomonadota</taxon>
        <taxon>Alphaproteobacteria</taxon>
        <taxon>Rhodobacterales</taxon>
        <taxon>Paracoccaceae</taxon>
        <taxon>Boseongicola</taxon>
    </lineage>
</organism>
<accession>A0A238J4K6</accession>
<name>A0A238J4K6_9RHOB</name>
<gene>
    <name evidence="2" type="ORF">BOA8489_03287</name>
</gene>
<evidence type="ECO:0000313" key="3">
    <source>
        <dbReference type="Proteomes" id="UP000201838"/>
    </source>
</evidence>
<dbReference type="Proteomes" id="UP000201838">
    <property type="component" value="Unassembled WGS sequence"/>
</dbReference>